<protein>
    <submittedName>
        <fullName evidence="5">Eukaryotic translation initiation factor 3 subunit M</fullName>
    </submittedName>
</protein>
<evidence type="ECO:0000256" key="1">
    <source>
        <dbReference type="ARBA" id="ARBA00008482"/>
    </source>
</evidence>
<feature type="region of interest" description="Disordered" evidence="3">
    <location>
        <begin position="1"/>
        <end position="26"/>
    </location>
</feature>
<dbReference type="GO" id="GO:0008180">
    <property type="term" value="C:COP9 signalosome"/>
    <property type="evidence" value="ECO:0007669"/>
    <property type="project" value="UniProtKB-KW"/>
</dbReference>
<organism evidence="5 6">
    <name type="scientific">Hondaea fermentalgiana</name>
    <dbReference type="NCBI Taxonomy" id="2315210"/>
    <lineage>
        <taxon>Eukaryota</taxon>
        <taxon>Sar</taxon>
        <taxon>Stramenopiles</taxon>
        <taxon>Bigyra</taxon>
        <taxon>Labyrinthulomycetes</taxon>
        <taxon>Thraustochytrida</taxon>
        <taxon>Thraustochytriidae</taxon>
        <taxon>Hondaea</taxon>
    </lineage>
</organism>
<feature type="domain" description="PCI" evidence="4">
    <location>
        <begin position="27"/>
        <end position="186"/>
    </location>
</feature>
<comment type="caution">
    <text evidence="5">The sequence shown here is derived from an EMBL/GenBank/DDBJ whole genome shotgun (WGS) entry which is preliminary data.</text>
</comment>
<dbReference type="Proteomes" id="UP000241890">
    <property type="component" value="Unassembled WGS sequence"/>
</dbReference>
<dbReference type="AlphaFoldDB" id="A0A2R5G6W2"/>
<dbReference type="PANTHER" id="PTHR15350">
    <property type="entry name" value="COP9 SIGNALOSOME COMPLEX SUBUNIT 7/DENDRITIC CELL PROTEIN GA17"/>
    <property type="match status" value="1"/>
</dbReference>
<keyword evidence="5" id="KW-0396">Initiation factor</keyword>
<dbReference type="EMBL" id="BEYU01000005">
    <property type="protein sequence ID" value="GBG24193.1"/>
    <property type="molecule type" value="Genomic_DNA"/>
</dbReference>
<dbReference type="OrthoDB" id="10265275at2759"/>
<evidence type="ECO:0000256" key="2">
    <source>
        <dbReference type="ARBA" id="ARBA00022790"/>
    </source>
</evidence>
<dbReference type="InterPro" id="IPR045237">
    <property type="entry name" value="COPS7/eIF3m"/>
</dbReference>
<proteinExistence type="inferred from homology"/>
<accession>A0A2R5G6W2</accession>
<gene>
    <name evidence="5" type="ORF">FCC1311_004112</name>
</gene>
<keyword evidence="2" id="KW-0736">Signalosome</keyword>
<evidence type="ECO:0000313" key="6">
    <source>
        <dbReference type="Proteomes" id="UP000241890"/>
    </source>
</evidence>
<evidence type="ECO:0000313" key="5">
    <source>
        <dbReference type="EMBL" id="GBG24193.1"/>
    </source>
</evidence>
<sequence length="251" mass="27658">MEVDQGSAGDGAATSTSTTTATRDGASVSAGFGGSNDYVEQFKILAKTTSGRATVAILEKVMNHKQIYVFGEILELERVQMLRGTEFEGALRALEIMAYGTLGDYEAEQSSLPALSEVQQRKLRMLTLVSLASKQKSLPYATVRTALRMQSDREVEDVVIESMYAGLLRARLYHRERLVVVHWAMGRDLRDEDLDAVAEKLSAWCENAEVVLGTLQKSIAHVQSTRASESSERKDLSLFVAQMVCDGQKRS</sequence>
<dbReference type="Pfam" id="PF01399">
    <property type="entry name" value="PCI"/>
    <property type="match status" value="1"/>
</dbReference>
<keyword evidence="5" id="KW-0648">Protein biosynthesis</keyword>
<comment type="similarity">
    <text evidence="1">Belongs to the CSN7/EIF3M family. CSN7 subfamily.</text>
</comment>
<dbReference type="InParanoid" id="A0A2R5G6W2"/>
<dbReference type="Pfam" id="PF22061">
    <property type="entry name" value="CSN7_HB_subdom"/>
    <property type="match status" value="1"/>
</dbReference>
<evidence type="ECO:0000259" key="4">
    <source>
        <dbReference type="PROSITE" id="PS50250"/>
    </source>
</evidence>
<dbReference type="SMART" id="SM00088">
    <property type="entry name" value="PINT"/>
    <property type="match status" value="1"/>
</dbReference>
<dbReference type="PANTHER" id="PTHR15350:SF5">
    <property type="entry name" value="COP9 SIGNALOSOME COMPLEX SUBUNIT 7"/>
    <property type="match status" value="1"/>
</dbReference>
<keyword evidence="6" id="KW-1185">Reference proteome</keyword>
<dbReference type="GO" id="GO:0003743">
    <property type="term" value="F:translation initiation factor activity"/>
    <property type="evidence" value="ECO:0007669"/>
    <property type="project" value="UniProtKB-KW"/>
</dbReference>
<dbReference type="PROSITE" id="PS50250">
    <property type="entry name" value="PCI"/>
    <property type="match status" value="1"/>
</dbReference>
<evidence type="ECO:0000256" key="3">
    <source>
        <dbReference type="SAM" id="MobiDB-lite"/>
    </source>
</evidence>
<name>A0A2R5G6W2_9STRA</name>
<dbReference type="InterPro" id="IPR000717">
    <property type="entry name" value="PCI_dom"/>
</dbReference>
<reference evidence="5 6" key="1">
    <citation type="submission" date="2017-12" db="EMBL/GenBank/DDBJ databases">
        <title>Sequencing, de novo assembly and annotation of complete genome of a new Thraustochytrid species, strain FCC1311.</title>
        <authorList>
            <person name="Sedici K."/>
            <person name="Godart F."/>
            <person name="Aiese Cigliano R."/>
            <person name="Sanseverino W."/>
            <person name="Barakat M."/>
            <person name="Ortet P."/>
            <person name="Marechal E."/>
            <person name="Cagnac O."/>
            <person name="Amato A."/>
        </authorList>
    </citation>
    <scope>NUCLEOTIDE SEQUENCE [LARGE SCALE GENOMIC DNA]</scope>
</reference>